<comment type="caution">
    <text evidence="1">The sequence shown here is derived from an EMBL/GenBank/DDBJ whole genome shotgun (WGS) entry which is preliminary data.</text>
</comment>
<dbReference type="RefSeq" id="WP_183412911.1">
    <property type="nucleotide sequence ID" value="NZ_JACHYB010000001.1"/>
</dbReference>
<proteinExistence type="predicted"/>
<evidence type="ECO:0000313" key="2">
    <source>
        <dbReference type="Proteomes" id="UP000544222"/>
    </source>
</evidence>
<dbReference type="Proteomes" id="UP000544222">
    <property type="component" value="Unassembled WGS sequence"/>
</dbReference>
<dbReference type="EMBL" id="JACHYB010000001">
    <property type="protein sequence ID" value="MBB3187103.1"/>
    <property type="molecule type" value="Genomic_DNA"/>
</dbReference>
<organism evidence="1 2">
    <name type="scientific">Microbacter margulisiae</name>
    <dbReference type="NCBI Taxonomy" id="1350067"/>
    <lineage>
        <taxon>Bacteria</taxon>
        <taxon>Pseudomonadati</taxon>
        <taxon>Bacteroidota</taxon>
        <taxon>Bacteroidia</taxon>
        <taxon>Bacteroidales</taxon>
        <taxon>Porphyromonadaceae</taxon>
        <taxon>Microbacter</taxon>
    </lineage>
</organism>
<sequence>MQKMTYWAVLYFKIIDSFYLRVQNSNFFFSAYSIHTLANTIARSAICEGQTFLRLPDFFILFYNQTIKSLQDKVLFMKLASIANDLKLNRLVSHVYPQLKFYTPFAVRH</sequence>
<keyword evidence="2" id="KW-1185">Reference proteome</keyword>
<protein>
    <submittedName>
        <fullName evidence="1">Uncharacterized protein</fullName>
    </submittedName>
</protein>
<dbReference type="AlphaFoldDB" id="A0A7W5DQZ9"/>
<accession>A0A7W5DQZ9</accession>
<reference evidence="1 2" key="1">
    <citation type="submission" date="2020-08" db="EMBL/GenBank/DDBJ databases">
        <title>Genomic Encyclopedia of Type Strains, Phase IV (KMG-IV): sequencing the most valuable type-strain genomes for metagenomic binning, comparative biology and taxonomic classification.</title>
        <authorList>
            <person name="Goeker M."/>
        </authorList>
    </citation>
    <scope>NUCLEOTIDE SEQUENCE [LARGE SCALE GENOMIC DNA]</scope>
    <source>
        <strain evidence="1 2">DSM 27471</strain>
    </source>
</reference>
<evidence type="ECO:0000313" key="1">
    <source>
        <dbReference type="EMBL" id="MBB3187103.1"/>
    </source>
</evidence>
<gene>
    <name evidence="1" type="ORF">FHX64_001266</name>
</gene>
<name>A0A7W5DQZ9_9PORP</name>